<reference evidence="1" key="1">
    <citation type="submission" date="2020-11" db="EMBL/GenBank/DDBJ databases">
        <title>Azospira restricta DSM 18626 genome sequence.</title>
        <authorList>
            <person name="Moe W.M."/>
        </authorList>
    </citation>
    <scope>NUCLEOTIDE SEQUENCE</scope>
    <source>
        <strain evidence="1">DSM 18626</strain>
    </source>
</reference>
<dbReference type="AlphaFoldDB" id="A0A974SMX1"/>
<organism evidence="1 2">
    <name type="scientific">Azospira restricta</name>
    <dbReference type="NCBI Taxonomy" id="404405"/>
    <lineage>
        <taxon>Bacteria</taxon>
        <taxon>Pseudomonadati</taxon>
        <taxon>Pseudomonadota</taxon>
        <taxon>Betaproteobacteria</taxon>
        <taxon>Rhodocyclales</taxon>
        <taxon>Rhodocyclaceae</taxon>
        <taxon>Azospira</taxon>
    </lineage>
</organism>
<dbReference type="Pfam" id="PF11697">
    <property type="entry name" value="DUF3293"/>
    <property type="match status" value="1"/>
</dbReference>
<protein>
    <submittedName>
        <fullName evidence="1">DUF3293 domain-containing protein</fullName>
    </submittedName>
</protein>
<dbReference type="InterPro" id="IPR021710">
    <property type="entry name" value="DUF3293"/>
</dbReference>
<evidence type="ECO:0000313" key="1">
    <source>
        <dbReference type="EMBL" id="QRJ62872.1"/>
    </source>
</evidence>
<evidence type="ECO:0000313" key="2">
    <source>
        <dbReference type="Proteomes" id="UP000663444"/>
    </source>
</evidence>
<name>A0A974SMX1_9RHOO</name>
<dbReference type="EMBL" id="CP064781">
    <property type="protein sequence ID" value="QRJ62872.1"/>
    <property type="molecule type" value="Genomic_DNA"/>
</dbReference>
<accession>A0A974SMX1</accession>
<keyword evidence="2" id="KW-1185">Reference proteome</keyword>
<sequence>MRTPELEAAYRATAYCVDLPGGGVSLRLGEASPALVATLATRGIGRWAILCAANPDTQRLSDADNARRFSELYDCLAAAGYEGWLGVNLADAGDWPPEASVFVPGLARDEALRLAARFGQNAIVAGDAAGVPELVWVG</sequence>
<dbReference type="RefSeq" id="WP_203386402.1">
    <property type="nucleotide sequence ID" value="NZ_CP064781.1"/>
</dbReference>
<gene>
    <name evidence="1" type="ORF">IWH25_14015</name>
</gene>
<dbReference type="KEGG" id="ares:IWH25_14015"/>
<dbReference type="Proteomes" id="UP000663444">
    <property type="component" value="Chromosome"/>
</dbReference>
<proteinExistence type="predicted"/>